<name>A0A2T2YF81_9BACT</name>
<reference evidence="1 2" key="1">
    <citation type="submission" date="2018-03" db="EMBL/GenBank/DDBJ databases">
        <title>Adhaeribacter sp. HMF7605 Genome sequencing and assembly.</title>
        <authorList>
            <person name="Kang H."/>
            <person name="Kang J."/>
            <person name="Cha I."/>
            <person name="Kim H."/>
            <person name="Joh K."/>
        </authorList>
    </citation>
    <scope>NUCLEOTIDE SEQUENCE [LARGE SCALE GENOMIC DNA]</scope>
    <source>
        <strain evidence="1 2">HMF7605</strain>
    </source>
</reference>
<protein>
    <submittedName>
        <fullName evidence="1">Uncharacterized protein</fullName>
    </submittedName>
</protein>
<dbReference type="Proteomes" id="UP000240357">
    <property type="component" value="Unassembled WGS sequence"/>
</dbReference>
<dbReference type="AlphaFoldDB" id="A0A2T2YF81"/>
<sequence>MILQAEVLYNDELADKLGRDEQLIWETGQIDLRSVTSISPYMKDNEPLPEHTEVFFGNNQYRIINVPYEAMVLIMSKIWGQAKTWEEFLK</sequence>
<dbReference type="EMBL" id="PYFT01000001">
    <property type="protein sequence ID" value="PSR54167.1"/>
    <property type="molecule type" value="Genomic_DNA"/>
</dbReference>
<evidence type="ECO:0000313" key="1">
    <source>
        <dbReference type="EMBL" id="PSR54167.1"/>
    </source>
</evidence>
<organism evidence="1 2">
    <name type="scientific">Adhaeribacter arboris</name>
    <dbReference type="NCBI Taxonomy" id="2072846"/>
    <lineage>
        <taxon>Bacteria</taxon>
        <taxon>Pseudomonadati</taxon>
        <taxon>Bacteroidota</taxon>
        <taxon>Cytophagia</taxon>
        <taxon>Cytophagales</taxon>
        <taxon>Hymenobacteraceae</taxon>
        <taxon>Adhaeribacter</taxon>
    </lineage>
</organism>
<gene>
    <name evidence="1" type="ORF">AHMF7605_11860</name>
</gene>
<comment type="caution">
    <text evidence="1">The sequence shown here is derived from an EMBL/GenBank/DDBJ whole genome shotgun (WGS) entry which is preliminary data.</text>
</comment>
<accession>A0A2T2YF81</accession>
<proteinExistence type="predicted"/>
<dbReference type="RefSeq" id="WP_106929574.1">
    <property type="nucleotide sequence ID" value="NZ_PYFT01000001.1"/>
</dbReference>
<evidence type="ECO:0000313" key="2">
    <source>
        <dbReference type="Proteomes" id="UP000240357"/>
    </source>
</evidence>
<keyword evidence="2" id="KW-1185">Reference proteome</keyword>